<organism evidence="9 10">
    <name type="scientific">Aliivibrio logei</name>
    <name type="common">Vibrio logei</name>
    <dbReference type="NCBI Taxonomy" id="688"/>
    <lineage>
        <taxon>Bacteria</taxon>
        <taxon>Pseudomonadati</taxon>
        <taxon>Pseudomonadota</taxon>
        <taxon>Gammaproteobacteria</taxon>
        <taxon>Vibrionales</taxon>
        <taxon>Vibrionaceae</taxon>
        <taxon>Aliivibrio</taxon>
    </lineage>
</organism>
<dbReference type="AlphaFoldDB" id="A0A1B9NYW6"/>
<sequence>MNSTTHESKEQLRKLPMLSQHPENIKTLHTAEDFRYELLNQIKKATKRIYIVALYLENDDAGREIFTALYEAKQKQPSLDVNVLVDWHRAQRGLIGAEKSDGNAALYREFSETYKYPINVLGVPVRNKEVFGVLHLKGFIFDDTVVYSGASLNDVYLAHKDKYRFDRYHILNNAFLANSMVSLISKTLIASDAVNCLSQANRPDTKSLKPAIKELRQQLSIVNYQFIPQTRKVGEVGVTPLIGLGRKGNRLNKYIQLLLASAVSEITICTPYFNFPKQIAKELKKALRRGVKVTIIVGDKTANDFYIAPEEDFRTIAGLPYLYEMNLRHFAKSNETSIASRQLSIHLWKHENNSFHLKGLWVDNEFTLITGSNLNPRAWKLDLENGLLLQDPEKLLITEKESELKVILQHTQLVGSYKQVDKLESYPIPVKRLIKRIKRIKADHILNQIL</sequence>
<keyword evidence="2" id="KW-0444">Lipid biosynthesis</keyword>
<dbReference type="InterPro" id="IPR001736">
    <property type="entry name" value="PLipase_D/transphosphatidylase"/>
</dbReference>
<keyword evidence="3" id="KW-0808">Transferase</keyword>
<reference evidence="9 10" key="1">
    <citation type="submission" date="2016-06" db="EMBL/GenBank/DDBJ databases">
        <authorList>
            <person name="Kjaerup R.B."/>
            <person name="Dalgaard T.S."/>
            <person name="Juul-Madsen H.R."/>
        </authorList>
    </citation>
    <scope>NUCLEOTIDE SEQUENCE [LARGE SCALE GENOMIC DNA]</scope>
    <source>
        <strain evidence="9 10">1S159</strain>
    </source>
</reference>
<gene>
    <name evidence="9" type="primary">pssA</name>
    <name evidence="9" type="ORF">A6E04_12890</name>
</gene>
<evidence type="ECO:0000256" key="5">
    <source>
        <dbReference type="ARBA" id="ARBA00023098"/>
    </source>
</evidence>
<dbReference type="STRING" id="688.A6E04_12890"/>
<dbReference type="GO" id="GO:0003882">
    <property type="term" value="F:CDP-diacylglycerol-serine O-phosphatidyltransferase activity"/>
    <property type="evidence" value="ECO:0007669"/>
    <property type="project" value="TreeGrafter"/>
</dbReference>
<dbReference type="CDD" id="cd09136">
    <property type="entry name" value="PLDc_PSS_G_neg_2"/>
    <property type="match status" value="1"/>
</dbReference>
<dbReference type="PANTHER" id="PTHR12586:SF1">
    <property type="entry name" value="CDP-DIACYLGLYCEROL--GLYCEROL-3-PHOSPHATE 3-PHOSPHATIDYLTRANSFERASE, MITOCHONDRIAL"/>
    <property type="match status" value="1"/>
</dbReference>
<evidence type="ECO:0000256" key="1">
    <source>
        <dbReference type="ARBA" id="ARBA00010682"/>
    </source>
</evidence>
<dbReference type="Proteomes" id="UP000093523">
    <property type="component" value="Unassembled WGS sequence"/>
</dbReference>
<evidence type="ECO:0000259" key="8">
    <source>
        <dbReference type="PROSITE" id="PS50035"/>
    </source>
</evidence>
<dbReference type="CDD" id="cd09134">
    <property type="entry name" value="PLDc_PSS_G_neg_1"/>
    <property type="match status" value="1"/>
</dbReference>
<evidence type="ECO:0000256" key="2">
    <source>
        <dbReference type="ARBA" id="ARBA00022516"/>
    </source>
</evidence>
<dbReference type="OrthoDB" id="8543662at2"/>
<keyword evidence="5" id="KW-0443">Lipid metabolism</keyword>
<keyword evidence="6" id="KW-0594">Phospholipid biosynthesis</keyword>
<evidence type="ECO:0000256" key="4">
    <source>
        <dbReference type="ARBA" id="ARBA00022737"/>
    </source>
</evidence>
<dbReference type="SUPFAM" id="SSF56024">
    <property type="entry name" value="Phospholipase D/nuclease"/>
    <property type="match status" value="2"/>
</dbReference>
<evidence type="ECO:0000256" key="6">
    <source>
        <dbReference type="ARBA" id="ARBA00023209"/>
    </source>
</evidence>
<proteinExistence type="inferred from homology"/>
<protein>
    <submittedName>
        <fullName evidence="9">Phosphatidylserine synthase</fullName>
    </submittedName>
</protein>
<evidence type="ECO:0000256" key="3">
    <source>
        <dbReference type="ARBA" id="ARBA00022679"/>
    </source>
</evidence>
<comment type="caution">
    <text evidence="9">The sequence shown here is derived from an EMBL/GenBank/DDBJ whole genome shotgun (WGS) entry which is preliminary data.</text>
</comment>
<name>A0A1B9NYW6_ALILO</name>
<dbReference type="GO" id="GO:0005829">
    <property type="term" value="C:cytosol"/>
    <property type="evidence" value="ECO:0007669"/>
    <property type="project" value="TreeGrafter"/>
</dbReference>
<feature type="domain" description="PLD phosphodiesterase" evidence="8">
    <location>
        <begin position="351"/>
        <end position="378"/>
    </location>
</feature>
<dbReference type="Gene3D" id="3.30.870.10">
    <property type="entry name" value="Endonuclease Chain A"/>
    <property type="match status" value="2"/>
</dbReference>
<accession>A0A1B9NYW6</accession>
<keyword evidence="4" id="KW-0677">Repeat</keyword>
<dbReference type="EMBL" id="MAJU01000010">
    <property type="protein sequence ID" value="OCH20988.1"/>
    <property type="molecule type" value="Genomic_DNA"/>
</dbReference>
<dbReference type="NCBIfam" id="NF006946">
    <property type="entry name" value="PRK09428.1"/>
    <property type="match status" value="1"/>
</dbReference>
<dbReference type="PIRSF" id="PIRSF000850">
    <property type="entry name" value="Phospholipase_D_PSS"/>
    <property type="match status" value="1"/>
</dbReference>
<evidence type="ECO:0000256" key="7">
    <source>
        <dbReference type="ARBA" id="ARBA00023264"/>
    </source>
</evidence>
<evidence type="ECO:0000313" key="9">
    <source>
        <dbReference type="EMBL" id="OCH20988.1"/>
    </source>
</evidence>
<evidence type="ECO:0000313" key="10">
    <source>
        <dbReference type="Proteomes" id="UP000093523"/>
    </source>
</evidence>
<dbReference type="InterPro" id="IPR025202">
    <property type="entry name" value="PLD-like_dom"/>
</dbReference>
<dbReference type="InterPro" id="IPR016270">
    <property type="entry name" value="PGS1"/>
</dbReference>
<dbReference type="RefSeq" id="WP_017020370.1">
    <property type="nucleotide sequence ID" value="NZ_CAWMPN010000010.1"/>
</dbReference>
<dbReference type="Pfam" id="PF13091">
    <property type="entry name" value="PLDc_2"/>
    <property type="match status" value="2"/>
</dbReference>
<keyword evidence="7" id="KW-1208">Phospholipid metabolism</keyword>
<dbReference type="GO" id="GO:0032049">
    <property type="term" value="P:cardiolipin biosynthetic process"/>
    <property type="evidence" value="ECO:0007669"/>
    <property type="project" value="InterPro"/>
</dbReference>
<dbReference type="PANTHER" id="PTHR12586">
    <property type="entry name" value="CDP-DIACYLGLYCEROL--SERINE O-PHOSPHATIDYLTRANSFERASE"/>
    <property type="match status" value="1"/>
</dbReference>
<comment type="similarity">
    <text evidence="1">Belongs to the CDP-alcohol phosphatidyltransferase class-II family.</text>
</comment>
<dbReference type="GO" id="GO:0008444">
    <property type="term" value="F:CDP-diacylglycerol-glycerol-3-phosphate 3-phosphatidyltransferase activity"/>
    <property type="evidence" value="ECO:0007669"/>
    <property type="project" value="InterPro"/>
</dbReference>
<dbReference type="PROSITE" id="PS50035">
    <property type="entry name" value="PLD"/>
    <property type="match status" value="1"/>
</dbReference>
<dbReference type="SMART" id="SM00155">
    <property type="entry name" value="PLDc"/>
    <property type="match status" value="2"/>
</dbReference>